<accession>A0A3M6D922</accession>
<protein>
    <submittedName>
        <fullName evidence="1">Uncharacterized protein</fullName>
    </submittedName>
</protein>
<dbReference type="RefSeq" id="WP_122391410.1">
    <property type="nucleotide sequence ID" value="NZ_RBUT01000035.1"/>
</dbReference>
<gene>
    <name evidence="1" type="ORF">ALP10_04424</name>
</gene>
<comment type="caution">
    <text evidence="1">The sequence shown here is derived from an EMBL/GenBank/DDBJ whole genome shotgun (WGS) entry which is preliminary data.</text>
</comment>
<proteinExistence type="predicted"/>
<dbReference type="AlphaFoldDB" id="A0A3M6D922"/>
<dbReference type="EMBL" id="RBUT01000035">
    <property type="protein sequence ID" value="RMV52014.1"/>
    <property type="molecule type" value="Genomic_DNA"/>
</dbReference>
<sequence length="204" mass="24443">MPLLRRYESLLLKKSVALSQPYSHRMSQHLALKLQLLSSLRWINKFSVLDEVALLEKTPASRPTGTKVAQKFKDPIMGRFWHKHYYDSRHLAQNFHNKWFGDYALKHGLFKQKLREIFMTEEDDTDMEKYRLVMANRISHTVVYDGIESRRKRGALTGEWLIYYVHNELNYYLDLADHKEIKDPKKLFDRLKDGCEWEFPFAFE</sequence>
<organism evidence="1 2">
    <name type="scientific">Pseudomonas syringae pv. helianthi</name>
    <dbReference type="NCBI Taxonomy" id="251654"/>
    <lineage>
        <taxon>Bacteria</taxon>
        <taxon>Pseudomonadati</taxon>
        <taxon>Pseudomonadota</taxon>
        <taxon>Gammaproteobacteria</taxon>
        <taxon>Pseudomonadales</taxon>
        <taxon>Pseudomonadaceae</taxon>
        <taxon>Pseudomonas</taxon>
    </lineage>
</organism>
<evidence type="ECO:0000313" key="1">
    <source>
        <dbReference type="EMBL" id="RMV52014.1"/>
    </source>
</evidence>
<name>A0A3M6D922_9PSED</name>
<reference evidence="1 2" key="1">
    <citation type="submission" date="2018-08" db="EMBL/GenBank/DDBJ databases">
        <title>Recombination of ecologically and evolutionarily significant loci maintains genetic cohesion in the Pseudomonas syringae species complex.</title>
        <authorList>
            <person name="Dillon M."/>
            <person name="Thakur S."/>
            <person name="Almeida R.N.D."/>
            <person name="Weir B.S."/>
            <person name="Guttman D.S."/>
        </authorList>
    </citation>
    <scope>NUCLEOTIDE SEQUENCE [LARGE SCALE GENOMIC DNA]</scope>
    <source>
        <strain evidence="1 2">ICMP 3263</strain>
    </source>
</reference>
<evidence type="ECO:0000313" key="2">
    <source>
        <dbReference type="Proteomes" id="UP000279173"/>
    </source>
</evidence>
<dbReference type="Proteomes" id="UP000279173">
    <property type="component" value="Unassembled WGS sequence"/>
</dbReference>